<dbReference type="SUPFAM" id="SSF47203">
    <property type="entry name" value="Acyl-CoA dehydrogenase C-terminal domain-like"/>
    <property type="match status" value="1"/>
</dbReference>
<dbReference type="InterPro" id="IPR009075">
    <property type="entry name" value="AcylCo_DH/oxidase_C"/>
</dbReference>
<dbReference type="AlphaFoldDB" id="A0A1B1YVW8"/>
<dbReference type="Pfam" id="PF02771">
    <property type="entry name" value="Acyl-CoA_dh_N"/>
    <property type="match status" value="1"/>
</dbReference>
<evidence type="ECO:0000259" key="7">
    <source>
        <dbReference type="Pfam" id="PF02771"/>
    </source>
</evidence>
<evidence type="ECO:0000256" key="1">
    <source>
        <dbReference type="ARBA" id="ARBA00001974"/>
    </source>
</evidence>
<proteinExistence type="inferred from homology"/>
<dbReference type="PANTHER" id="PTHR43884">
    <property type="entry name" value="ACYL-COA DEHYDROGENASE"/>
    <property type="match status" value="1"/>
</dbReference>
<keyword evidence="9" id="KW-1185">Reference proteome</keyword>
<dbReference type="Gene3D" id="1.10.540.10">
    <property type="entry name" value="Acyl-CoA dehydrogenase/oxidase, N-terminal domain"/>
    <property type="match status" value="1"/>
</dbReference>
<dbReference type="InterPro" id="IPR037069">
    <property type="entry name" value="AcylCoA_DH/ox_N_sf"/>
</dbReference>
<gene>
    <name evidence="8" type="ORF">PG2T_12575</name>
</gene>
<dbReference type="InParanoid" id="A0A1B1YVW8"/>
<evidence type="ECO:0000313" key="9">
    <source>
        <dbReference type="Proteomes" id="UP000092952"/>
    </source>
</evidence>
<evidence type="ECO:0000313" key="8">
    <source>
        <dbReference type="EMBL" id="ANX04922.1"/>
    </source>
</evidence>
<keyword evidence="3" id="KW-0285">Flavoprotein</keyword>
<keyword evidence="4" id="KW-0274">FAD</keyword>
<evidence type="ECO:0000259" key="6">
    <source>
        <dbReference type="Pfam" id="PF00441"/>
    </source>
</evidence>
<comment type="similarity">
    <text evidence="2">Belongs to the acyl-CoA dehydrogenase family.</text>
</comment>
<evidence type="ECO:0000256" key="2">
    <source>
        <dbReference type="ARBA" id="ARBA00009347"/>
    </source>
</evidence>
<dbReference type="GO" id="GO:0050660">
    <property type="term" value="F:flavin adenine dinucleotide binding"/>
    <property type="evidence" value="ECO:0007669"/>
    <property type="project" value="InterPro"/>
</dbReference>
<dbReference type="EMBL" id="CP014671">
    <property type="protein sequence ID" value="ANX04922.1"/>
    <property type="molecule type" value="Genomic_DNA"/>
</dbReference>
<dbReference type="STRING" id="1810504.PG2T_12575"/>
<dbReference type="InterPro" id="IPR009100">
    <property type="entry name" value="AcylCoA_DH/oxidase_NM_dom_sf"/>
</dbReference>
<dbReference type="Pfam" id="PF00441">
    <property type="entry name" value="Acyl-CoA_dh_1"/>
    <property type="match status" value="1"/>
</dbReference>
<dbReference type="InterPro" id="IPR036250">
    <property type="entry name" value="AcylCo_DH-like_C"/>
</dbReference>
<accession>A0A1B1YVW8</accession>
<dbReference type="PANTHER" id="PTHR43884:SF20">
    <property type="entry name" value="ACYL-COA DEHYDROGENASE FADE28"/>
    <property type="match status" value="1"/>
</dbReference>
<comment type="cofactor">
    <cofactor evidence="1">
        <name>FAD</name>
        <dbReference type="ChEBI" id="CHEBI:57692"/>
    </cofactor>
</comment>
<protein>
    <recommendedName>
        <fullName evidence="10">Acyl-CoA dehydrogenase</fullName>
    </recommendedName>
</protein>
<reference evidence="9" key="1">
    <citation type="submission" date="2016-03" db="EMBL/GenBank/DDBJ databases">
        <title>Complete genome sequence of Solimmundus cernigliae, representing a novel lineage of polycyclic aromatic hydrocarbon degraders within the Gammaproteobacteria.</title>
        <authorList>
            <person name="Singleton D.R."/>
            <person name="Dickey A.N."/>
            <person name="Scholl E.H."/>
            <person name="Wright F.A."/>
            <person name="Aitken M.D."/>
        </authorList>
    </citation>
    <scope>NUCLEOTIDE SEQUENCE [LARGE SCALE GENOMIC DNA]</scope>
    <source>
        <strain evidence="9">TR3.2</strain>
    </source>
</reference>
<dbReference type="Proteomes" id="UP000092952">
    <property type="component" value="Chromosome"/>
</dbReference>
<sequence length="359" mass="37286">MSDDTRQMLLDTLERVLADHCTAERVQAADPGGFDAALWQTLEELGYPLAGVPEQAGGIGLPLADLCALLRVCGRHCAPVPLAESAMLAAWLLAGAGLELPGGVLAVAAADSTQVRITPQGSGLRLAGAVSRVAAARHASAIVLLLENGGACQVVVLHPSDYRLEVGDNLAGEARDEVHLDLTIDAGRLRTAAAGVTLEAFHARAALLRAALMSGALERALQQSLDYARERKQFGRALAAFQAIQQQLAILAAEVVAANAAVDHAAAVAETGPALNEIAVAKIRAGKAAGVACRIAHQVHGAMGFTQEYSLQHATRRLWAWRDENGTETAWALRLGQRLAGAGAAALWPLTTASGAVAD</sequence>
<dbReference type="SUPFAM" id="SSF56645">
    <property type="entry name" value="Acyl-CoA dehydrogenase NM domain-like"/>
    <property type="match status" value="1"/>
</dbReference>
<dbReference type="InterPro" id="IPR013786">
    <property type="entry name" value="AcylCoA_DH/ox_N"/>
</dbReference>
<dbReference type="RefSeq" id="WP_068806093.1">
    <property type="nucleotide sequence ID" value="NZ_CP014671.1"/>
</dbReference>
<organism evidence="8 9">
    <name type="scientific">Immundisolibacter cernigliae</name>
    <dbReference type="NCBI Taxonomy" id="1810504"/>
    <lineage>
        <taxon>Bacteria</taxon>
        <taxon>Pseudomonadati</taxon>
        <taxon>Pseudomonadota</taxon>
        <taxon>Gammaproteobacteria</taxon>
        <taxon>Immundisolibacterales</taxon>
        <taxon>Immundisolibacteraceae</taxon>
        <taxon>Immundisolibacter</taxon>
    </lineage>
</organism>
<evidence type="ECO:0000256" key="5">
    <source>
        <dbReference type="ARBA" id="ARBA00023002"/>
    </source>
</evidence>
<evidence type="ECO:0008006" key="10">
    <source>
        <dbReference type="Google" id="ProtNLM"/>
    </source>
</evidence>
<dbReference type="GO" id="GO:0003995">
    <property type="term" value="F:acyl-CoA dehydrogenase activity"/>
    <property type="evidence" value="ECO:0007669"/>
    <property type="project" value="TreeGrafter"/>
</dbReference>
<dbReference type="KEGG" id="gbi:PG2T_12575"/>
<dbReference type="Gene3D" id="1.20.140.10">
    <property type="entry name" value="Butyryl-CoA Dehydrogenase, subunit A, domain 3"/>
    <property type="match status" value="1"/>
</dbReference>
<feature type="domain" description="Acyl-CoA dehydrogenase/oxidase C-terminal" evidence="6">
    <location>
        <begin position="207"/>
        <end position="327"/>
    </location>
</feature>
<feature type="domain" description="Acyl-CoA dehydrogenase/oxidase N-terminal" evidence="7">
    <location>
        <begin position="4"/>
        <end position="97"/>
    </location>
</feature>
<dbReference type="OrthoDB" id="2450120at2"/>
<evidence type="ECO:0000256" key="3">
    <source>
        <dbReference type="ARBA" id="ARBA00022630"/>
    </source>
</evidence>
<keyword evidence="5" id="KW-0560">Oxidoreductase</keyword>
<evidence type="ECO:0000256" key="4">
    <source>
        <dbReference type="ARBA" id="ARBA00022827"/>
    </source>
</evidence>
<name>A0A1B1YVW8_9GAMM</name>